<geneLocation type="plasmid" evidence="2 3">
    <name>pTM1</name>
</geneLocation>
<keyword evidence="3" id="KW-1185">Reference proteome</keyword>
<feature type="region of interest" description="Disordered" evidence="1">
    <location>
        <begin position="132"/>
        <end position="159"/>
    </location>
</feature>
<dbReference type="PATRIC" id="fig|1110502.3.peg.4100"/>
<dbReference type="KEGG" id="tmo:TMO_a0450"/>
<dbReference type="Proteomes" id="UP000005258">
    <property type="component" value="Plasmid pTM1"/>
</dbReference>
<dbReference type="AlphaFoldDB" id="I3TSW5"/>
<reference evidence="2 3" key="1">
    <citation type="journal article" date="2012" name="J. Am. Chem. Soc.">
        <title>Bacterial biosynthesis and maturation of the didemnin anti-cancer agents.</title>
        <authorList>
            <person name="Xu Y."/>
            <person name="Kersten R.D."/>
            <person name="Nam S.J."/>
            <person name="Lu L."/>
            <person name="Al-Suwailem A.M."/>
            <person name="Zheng H."/>
            <person name="Fenical W."/>
            <person name="Dorrestein P.C."/>
            <person name="Moore B.S."/>
            <person name="Qian P.Y."/>
        </authorList>
    </citation>
    <scope>NUCLEOTIDE SEQUENCE [LARGE SCALE GENOMIC DNA]</scope>
    <source>
        <strain evidence="2 3">KA081020-065</strain>
    </source>
</reference>
<organism evidence="2 3">
    <name type="scientific">Tistrella mobilis (strain KA081020-065)</name>
    <dbReference type="NCBI Taxonomy" id="1110502"/>
    <lineage>
        <taxon>Bacteria</taxon>
        <taxon>Pseudomonadati</taxon>
        <taxon>Pseudomonadota</taxon>
        <taxon>Alphaproteobacteria</taxon>
        <taxon>Geminicoccales</taxon>
        <taxon>Geminicoccaceae</taxon>
        <taxon>Tistrella</taxon>
    </lineage>
</organism>
<dbReference type="EMBL" id="CP003237">
    <property type="protein sequence ID" value="AFK55853.1"/>
    <property type="molecule type" value="Genomic_DNA"/>
</dbReference>
<dbReference type="InterPro" id="IPR036648">
    <property type="entry name" value="CN_Hdrase_a/SCN_Hdrase_g_sf"/>
</dbReference>
<dbReference type="HOGENOM" id="CLU_1739687_0_0_5"/>
<proteinExistence type="predicted"/>
<dbReference type="GO" id="GO:0003824">
    <property type="term" value="F:catalytic activity"/>
    <property type="evidence" value="ECO:0007669"/>
    <property type="project" value="InterPro"/>
</dbReference>
<protein>
    <submittedName>
        <fullName evidence="2">Uncharacterized protein</fullName>
    </submittedName>
</protein>
<sequence>MSDTPAATDTDALHRLARLLNHAAHDPELHGRLLADPRAALAEAGLPVDDSVEVTAEITPPARAAAVAGRTTPDRLVLPVPPLVDGRELSDADLDGVSGGGALANFFGSLFGAARAAFNQIFLPEGRHSRGGRPAQCRCAGRPGRGLTRARSAGRFAPD</sequence>
<dbReference type="RefSeq" id="WP_014747530.1">
    <property type="nucleotide sequence ID" value="NC_017957.2"/>
</dbReference>
<evidence type="ECO:0000313" key="3">
    <source>
        <dbReference type="Proteomes" id="UP000005258"/>
    </source>
</evidence>
<dbReference type="SUPFAM" id="SSF56209">
    <property type="entry name" value="Nitrile hydratase alpha chain"/>
    <property type="match status" value="1"/>
</dbReference>
<evidence type="ECO:0000313" key="2">
    <source>
        <dbReference type="EMBL" id="AFK55853.1"/>
    </source>
</evidence>
<gene>
    <name evidence="2" type="ordered locus">TMO_a0450</name>
</gene>
<keyword evidence="2" id="KW-0614">Plasmid</keyword>
<name>I3TSW5_TISMK</name>
<evidence type="ECO:0000256" key="1">
    <source>
        <dbReference type="SAM" id="MobiDB-lite"/>
    </source>
</evidence>
<accession>I3TSW5</accession>
<dbReference type="GO" id="GO:0046914">
    <property type="term" value="F:transition metal ion binding"/>
    <property type="evidence" value="ECO:0007669"/>
    <property type="project" value="InterPro"/>
</dbReference>